<dbReference type="Pfam" id="PF01875">
    <property type="entry name" value="Memo"/>
    <property type="match status" value="1"/>
</dbReference>
<dbReference type="GO" id="GO:0046872">
    <property type="term" value="F:metal ion binding"/>
    <property type="evidence" value="ECO:0007669"/>
    <property type="project" value="UniProtKB-KW"/>
</dbReference>
<evidence type="ECO:0000259" key="8">
    <source>
        <dbReference type="PROSITE" id="PS51112"/>
    </source>
</evidence>
<keyword evidence="6" id="KW-0411">Iron-sulfur</keyword>
<dbReference type="InterPro" id="IPR036071">
    <property type="entry name" value="AMMECR1_dom_sf"/>
</dbReference>
<dbReference type="Proteomes" id="UP000319004">
    <property type="component" value="Chromosome"/>
</dbReference>
<dbReference type="InterPro" id="IPR023473">
    <property type="entry name" value="AMMECR1"/>
</dbReference>
<dbReference type="PANTHER" id="PTHR30352:SF5">
    <property type="entry name" value="PYRUVATE FORMATE-LYASE 1-ACTIVATING ENZYME"/>
    <property type="match status" value="1"/>
</dbReference>
<dbReference type="Pfam" id="PF04055">
    <property type="entry name" value="Radical_SAM"/>
    <property type="match status" value="1"/>
</dbReference>
<reference evidence="10 11" key="1">
    <citation type="submission" date="2019-03" db="EMBL/GenBank/DDBJ databases">
        <title>Deep-cultivation of Planctomycetes and their phenomic and genomic characterization uncovers novel biology.</title>
        <authorList>
            <person name="Wiegand S."/>
            <person name="Jogler M."/>
            <person name="Boedeker C."/>
            <person name="Pinto D."/>
            <person name="Vollmers J."/>
            <person name="Rivas-Marin E."/>
            <person name="Kohn T."/>
            <person name="Peeters S.H."/>
            <person name="Heuer A."/>
            <person name="Rast P."/>
            <person name="Oberbeckmann S."/>
            <person name="Bunk B."/>
            <person name="Jeske O."/>
            <person name="Meyerdierks A."/>
            <person name="Storesund J.E."/>
            <person name="Kallscheuer N."/>
            <person name="Luecker S."/>
            <person name="Lage O.M."/>
            <person name="Pohl T."/>
            <person name="Merkel B.J."/>
            <person name="Hornburger P."/>
            <person name="Mueller R.-W."/>
            <person name="Bruemmer F."/>
            <person name="Labrenz M."/>
            <person name="Spormann A.M."/>
            <person name="Op den Camp H."/>
            <person name="Overmann J."/>
            <person name="Amann R."/>
            <person name="Jetten M.S.M."/>
            <person name="Mascher T."/>
            <person name="Medema M.H."/>
            <person name="Devos D.P."/>
            <person name="Kaster A.-K."/>
            <person name="Ovreas L."/>
            <person name="Rohde M."/>
            <person name="Galperin M.Y."/>
            <person name="Jogler C."/>
        </authorList>
    </citation>
    <scope>NUCLEOTIDE SEQUENCE [LARGE SCALE GENOMIC DNA]</scope>
    <source>
        <strain evidence="10 11">Enr13</strain>
    </source>
</reference>
<evidence type="ECO:0000259" key="9">
    <source>
        <dbReference type="PROSITE" id="PS51918"/>
    </source>
</evidence>
<keyword evidence="3" id="KW-0949">S-adenosyl-L-methionine</keyword>
<dbReference type="PROSITE" id="PS51112">
    <property type="entry name" value="AMMECR1"/>
    <property type="match status" value="1"/>
</dbReference>
<evidence type="ECO:0000256" key="1">
    <source>
        <dbReference type="ARBA" id="ARBA00001966"/>
    </source>
</evidence>
<keyword evidence="11" id="KW-1185">Reference proteome</keyword>
<dbReference type="SUPFAM" id="SSF53213">
    <property type="entry name" value="LigB-like"/>
    <property type="match status" value="1"/>
</dbReference>
<feature type="domain" description="AMMECR1" evidence="8">
    <location>
        <begin position="404"/>
        <end position="595"/>
    </location>
</feature>
<dbReference type="InterPro" id="IPR007197">
    <property type="entry name" value="rSAM"/>
</dbReference>
<dbReference type="InterPro" id="IPR058240">
    <property type="entry name" value="rSAM_sf"/>
</dbReference>
<dbReference type="GO" id="GO:0003824">
    <property type="term" value="F:catalytic activity"/>
    <property type="evidence" value="ECO:0007669"/>
    <property type="project" value="InterPro"/>
</dbReference>
<dbReference type="SFLD" id="SFLDS00029">
    <property type="entry name" value="Radical_SAM"/>
    <property type="match status" value="1"/>
</dbReference>
<dbReference type="InterPro" id="IPR027596">
    <property type="entry name" value="AmmeMemoSam_rS"/>
</dbReference>
<dbReference type="InterPro" id="IPR027485">
    <property type="entry name" value="AMMECR1_N"/>
</dbReference>
<dbReference type="GO" id="GO:0051539">
    <property type="term" value="F:4 iron, 4 sulfur cluster binding"/>
    <property type="evidence" value="ECO:0007669"/>
    <property type="project" value="UniProtKB-KW"/>
</dbReference>
<dbReference type="NCBIfam" id="TIGR04337">
    <property type="entry name" value="AmmeMemoSam_rS"/>
    <property type="match status" value="1"/>
</dbReference>
<keyword evidence="4" id="KW-0479">Metal-binding</keyword>
<comment type="cofactor">
    <cofactor evidence="1">
        <name>[4Fe-4S] cluster</name>
        <dbReference type="ChEBI" id="CHEBI:49883"/>
    </cofactor>
</comment>
<evidence type="ECO:0000256" key="2">
    <source>
        <dbReference type="ARBA" id="ARBA00022485"/>
    </source>
</evidence>
<feature type="compositionally biased region" description="Basic and acidic residues" evidence="7">
    <location>
        <begin position="379"/>
        <end position="391"/>
    </location>
</feature>
<evidence type="ECO:0000256" key="4">
    <source>
        <dbReference type="ARBA" id="ARBA00022723"/>
    </source>
</evidence>
<dbReference type="Gene3D" id="3.30.1490.150">
    <property type="entry name" value="Hypothetical protein ph0010, domain 2"/>
    <property type="match status" value="1"/>
</dbReference>
<dbReference type="InterPro" id="IPR027623">
    <property type="entry name" value="AmmeMemoSam_A"/>
</dbReference>
<dbReference type="NCBIfam" id="TIGR04335">
    <property type="entry name" value="AmmeMemoSam_A"/>
    <property type="match status" value="1"/>
</dbReference>
<dbReference type="SUPFAM" id="SSF102114">
    <property type="entry name" value="Radical SAM enzymes"/>
    <property type="match status" value="1"/>
</dbReference>
<evidence type="ECO:0000256" key="6">
    <source>
        <dbReference type="ARBA" id="ARBA00023014"/>
    </source>
</evidence>
<dbReference type="InterPro" id="IPR034457">
    <property type="entry name" value="Organic_radical-activating"/>
</dbReference>
<evidence type="ECO:0000256" key="5">
    <source>
        <dbReference type="ARBA" id="ARBA00023004"/>
    </source>
</evidence>
<evidence type="ECO:0000313" key="10">
    <source>
        <dbReference type="EMBL" id="QDV46909.1"/>
    </source>
</evidence>
<dbReference type="Pfam" id="PF01871">
    <property type="entry name" value="AMMECR1"/>
    <property type="match status" value="1"/>
</dbReference>
<feature type="domain" description="Radical SAM core" evidence="9">
    <location>
        <begin position="68"/>
        <end position="283"/>
    </location>
</feature>
<dbReference type="Gene3D" id="3.30.700.20">
    <property type="entry name" value="Hypothetical protein ph0010, domain 1"/>
    <property type="match status" value="1"/>
</dbReference>
<dbReference type="NCBIfam" id="TIGR00296">
    <property type="entry name" value="TIGR00296 family protein"/>
    <property type="match status" value="1"/>
</dbReference>
<dbReference type="InterPro" id="IPR002737">
    <property type="entry name" value="MEMO1_fam"/>
</dbReference>
<dbReference type="SFLD" id="SFLDG01101">
    <property type="entry name" value="Uncharacterised_Radical_SAM_Su"/>
    <property type="match status" value="1"/>
</dbReference>
<dbReference type="InterPro" id="IPR002733">
    <property type="entry name" value="AMMECR1_domain"/>
</dbReference>
<evidence type="ECO:0000256" key="3">
    <source>
        <dbReference type="ARBA" id="ARBA00022691"/>
    </source>
</evidence>
<gene>
    <name evidence="10" type="ORF">Enr13x_68180</name>
</gene>
<dbReference type="EMBL" id="CP037423">
    <property type="protein sequence ID" value="QDV46909.1"/>
    <property type="molecule type" value="Genomic_DNA"/>
</dbReference>
<dbReference type="PANTHER" id="PTHR30352">
    <property type="entry name" value="PYRUVATE FORMATE-LYASE-ACTIVATING ENZYME"/>
    <property type="match status" value="1"/>
</dbReference>
<name>A0A518I1A5_9BACT</name>
<proteinExistence type="predicted"/>
<dbReference type="CDD" id="cd07361">
    <property type="entry name" value="MEMO_like"/>
    <property type="match status" value="1"/>
</dbReference>
<keyword evidence="2" id="KW-0004">4Fe-4S</keyword>
<sequence>MITQTHWYTETDDGRILCQLCPRACRMKDGDRGFCFVRKNVAGQMVLDTYGKSTGFCIDPIEKKPLNHFLPGTPVLSFGTAGCNLGCKFCQNWDISKSREVARLSDRAMPNEIALAAQRSGCRSVAYTYNDPVIWAEYAIDTALACREIGIKSVAVTAGYITPQARGEFFGAMDAANIDLKAFSEDFYYKVTSSHLQPVLDTIEFVCNETDCWVELTNLIIPDANDSADEIRRMCTWVMDHVGPNVPIHFTAFHPDFRMTDRNGTDGATLIMAYDIAKRCGLNYVYVGNVHDIARQSTYCHGCGALLIERDWHQLGRYTMSENRCAKCGETIPGVFEDVPGEWGGRRQRVRIEPIEQPPQPAAPQQRLVQIEKTGSGADETKRQPAVEEKAMATTQRNDLTKLTDDQKSTVLKAASAMVQAAVGGLDQSVAIESLGELAELPIDGVFVTVKRGETLRGCCGRQGGLMKLGEAMADSAARTARDPRMAPLSMSELPYLDLSVSLLGPLRPIGVQGEQREQAVHVGTHGLRIQFGHNSGLLLPQVATEQGWNARQFLDAVCRKAGLPAGVWLRDDAQVMLFDGVHFGCKFETDPSRLRHEKQLLTGHELSLCRDWVRSNLIALQIGATPMYYAMGVSDLEVLGLILSVRHPSHGSHQWLQLSIKDTRPMQTSLYQMTEQASLWLDERVFSANECDVELAVLSDCVHHGPVEDADMRGTDGGTRAMVLTDGRRWAIQYAQAQQPQALIEAARSMETFRGGEQLYSMHCDCSCDAISVSLGPRADADFTVRRPAVAGAFYPAEDAAREAEVDQLLEGLPDCDKRKAFAVMVPHAGLRFSGRVAAEIWRRVDVPDRVLIIGPKHTAEGVDWAVAPHHHWQLSASVQIAGDEELAREMAEQIPGMELDSRAHAREHGIEVQLPLMNRLCPDARLAAIAMHGGDLQTLESAASALAEWIKEQDEPPLLVISSDMNHFADDEENRRRDRLALDALATGDGAELLRVCGEESISMCGQIPAALVLMVMRNLGKTAKAEEIAYATSADYGGGKDRVVGYAGVIWEDA</sequence>
<dbReference type="InterPro" id="IPR013785">
    <property type="entry name" value="Aldolase_TIM"/>
</dbReference>
<dbReference type="PROSITE" id="PS51918">
    <property type="entry name" value="RADICAL_SAM"/>
    <property type="match status" value="1"/>
</dbReference>
<dbReference type="SUPFAM" id="SSF143447">
    <property type="entry name" value="AMMECR1-like"/>
    <property type="match status" value="1"/>
</dbReference>
<evidence type="ECO:0000313" key="11">
    <source>
        <dbReference type="Proteomes" id="UP000319004"/>
    </source>
</evidence>
<dbReference type="CDD" id="cd01335">
    <property type="entry name" value="Radical_SAM"/>
    <property type="match status" value="1"/>
</dbReference>
<dbReference type="Gene3D" id="3.40.830.10">
    <property type="entry name" value="LigB-like"/>
    <property type="match status" value="1"/>
</dbReference>
<organism evidence="10 11">
    <name type="scientific">Stieleria neptunia</name>
    <dbReference type="NCBI Taxonomy" id="2527979"/>
    <lineage>
        <taxon>Bacteria</taxon>
        <taxon>Pseudomonadati</taxon>
        <taxon>Planctomycetota</taxon>
        <taxon>Planctomycetia</taxon>
        <taxon>Pirellulales</taxon>
        <taxon>Pirellulaceae</taxon>
        <taxon>Stieleria</taxon>
    </lineage>
</organism>
<dbReference type="OrthoDB" id="9778883at2"/>
<accession>A0A518I1A5</accession>
<evidence type="ECO:0000256" key="7">
    <source>
        <dbReference type="SAM" id="MobiDB-lite"/>
    </source>
</evidence>
<dbReference type="RefSeq" id="WP_145391033.1">
    <property type="nucleotide sequence ID" value="NZ_CP037423.1"/>
</dbReference>
<dbReference type="Gene3D" id="3.20.20.70">
    <property type="entry name" value="Aldolase class I"/>
    <property type="match status" value="1"/>
</dbReference>
<dbReference type="AlphaFoldDB" id="A0A518I1A5"/>
<dbReference type="KEGG" id="snep:Enr13x_68180"/>
<feature type="region of interest" description="Disordered" evidence="7">
    <location>
        <begin position="374"/>
        <end position="398"/>
    </location>
</feature>
<protein>
    <submittedName>
        <fullName evidence="10">Uncharacterized protein</fullName>
    </submittedName>
</protein>
<dbReference type="NCBIfam" id="TIGR04336">
    <property type="entry name" value="AmmeMemoSam_B"/>
    <property type="match status" value="1"/>
</dbReference>
<keyword evidence="5" id="KW-0408">Iron</keyword>